<keyword evidence="3 7" id="KW-0812">Transmembrane</keyword>
<comment type="caution">
    <text evidence="9">The sequence shown here is derived from an EMBL/GenBank/DDBJ whole genome shotgun (WGS) entry which is preliminary data.</text>
</comment>
<dbReference type="InterPro" id="IPR050925">
    <property type="entry name" value="Rhomboid_protease_S54"/>
</dbReference>
<reference evidence="9 10" key="1">
    <citation type="journal article" date="2012" name="J. Bacteriol.">
        <title>Genome sequence of proteorhodopsin-containing sea ice bacterium Glaciecola punicea ACAM 611T.</title>
        <authorList>
            <person name="Qin Q.-L."/>
            <person name="Xie B.-B."/>
            <person name="Shu Y.-L."/>
            <person name="Rong J.-C."/>
            <person name="Zhao D.-L."/>
            <person name="Zhang X.-Y."/>
            <person name="Chen X.-L."/>
            <person name="Zhou B.-C."/>
            <person name="Zhanga Y.-Z."/>
        </authorList>
    </citation>
    <scope>NUCLEOTIDE SEQUENCE [LARGE SCALE GENOMIC DNA]</scope>
    <source>
        <strain evidence="9 10">ACAM 611</strain>
    </source>
</reference>
<feature type="transmembrane region" description="Helical" evidence="7">
    <location>
        <begin position="193"/>
        <end position="210"/>
    </location>
</feature>
<reference evidence="9 10" key="2">
    <citation type="journal article" date="2017" name="Antonie Van Leeuwenhoek">
        <title>Rhizobium rhizosphaerae sp. nov., a novel species isolated from rice rhizosphere.</title>
        <authorList>
            <person name="Zhao J.J."/>
            <person name="Zhang J."/>
            <person name="Zhang R.J."/>
            <person name="Zhang C.W."/>
            <person name="Yin H.Q."/>
            <person name="Zhang X.X."/>
        </authorList>
    </citation>
    <scope>NUCLEOTIDE SEQUENCE [LARGE SCALE GENOMIC DNA]</scope>
    <source>
        <strain evidence="9 10">ACAM 611</strain>
    </source>
</reference>
<evidence type="ECO:0000313" key="9">
    <source>
        <dbReference type="EMBL" id="GAB55509.1"/>
    </source>
</evidence>
<dbReference type="eggNOG" id="COG0705">
    <property type="taxonomic scope" value="Bacteria"/>
</dbReference>
<organism evidence="9 10">
    <name type="scientific">Glaciecola punicea ACAM 611</name>
    <dbReference type="NCBI Taxonomy" id="1121923"/>
    <lineage>
        <taxon>Bacteria</taxon>
        <taxon>Pseudomonadati</taxon>
        <taxon>Pseudomonadota</taxon>
        <taxon>Gammaproteobacteria</taxon>
        <taxon>Alteromonadales</taxon>
        <taxon>Alteromonadaceae</taxon>
        <taxon>Glaciecola</taxon>
    </lineage>
</organism>
<feature type="transmembrane region" description="Helical" evidence="7">
    <location>
        <begin position="7"/>
        <end position="28"/>
    </location>
</feature>
<keyword evidence="4" id="KW-0378">Hydrolase</keyword>
<dbReference type="OrthoDB" id="9778341at2"/>
<evidence type="ECO:0000259" key="8">
    <source>
        <dbReference type="Pfam" id="PF01694"/>
    </source>
</evidence>
<accession>H5TB32</accession>
<comment type="similarity">
    <text evidence="2">Belongs to the peptidase S54 family.</text>
</comment>
<dbReference type="InterPro" id="IPR022764">
    <property type="entry name" value="Peptidase_S54_rhomboid_dom"/>
</dbReference>
<dbReference type="GO" id="GO:0016020">
    <property type="term" value="C:membrane"/>
    <property type="evidence" value="ECO:0007669"/>
    <property type="project" value="UniProtKB-SubCell"/>
</dbReference>
<feature type="transmembrane region" description="Helical" evidence="7">
    <location>
        <begin position="111"/>
        <end position="129"/>
    </location>
</feature>
<dbReference type="PANTHER" id="PTHR43731:SF14">
    <property type="entry name" value="PRESENILIN-ASSOCIATED RHOMBOID-LIKE PROTEIN, MITOCHONDRIAL"/>
    <property type="match status" value="1"/>
</dbReference>
<dbReference type="STRING" id="56804.BAE46_05785"/>
<keyword evidence="10" id="KW-1185">Reference proteome</keyword>
<name>H5TB32_9ALTE</name>
<evidence type="ECO:0000256" key="6">
    <source>
        <dbReference type="ARBA" id="ARBA00023136"/>
    </source>
</evidence>
<dbReference type="SUPFAM" id="SSF144091">
    <property type="entry name" value="Rhomboid-like"/>
    <property type="match status" value="1"/>
</dbReference>
<keyword evidence="5 7" id="KW-1133">Transmembrane helix</keyword>
<dbReference type="PANTHER" id="PTHR43731">
    <property type="entry name" value="RHOMBOID PROTEASE"/>
    <property type="match status" value="1"/>
</dbReference>
<evidence type="ECO:0000256" key="4">
    <source>
        <dbReference type="ARBA" id="ARBA00022801"/>
    </source>
</evidence>
<dbReference type="EMBL" id="BAET01000013">
    <property type="protein sequence ID" value="GAB55509.1"/>
    <property type="molecule type" value="Genomic_DNA"/>
</dbReference>
<evidence type="ECO:0000313" key="10">
    <source>
        <dbReference type="Proteomes" id="UP000053586"/>
    </source>
</evidence>
<feature type="transmembrane region" description="Helical" evidence="7">
    <location>
        <begin position="164"/>
        <end position="181"/>
    </location>
</feature>
<evidence type="ECO:0000256" key="3">
    <source>
        <dbReference type="ARBA" id="ARBA00022692"/>
    </source>
</evidence>
<dbReference type="InterPro" id="IPR035952">
    <property type="entry name" value="Rhomboid-like_sf"/>
</dbReference>
<protein>
    <recommendedName>
        <fullName evidence="8">Peptidase S54 rhomboid domain-containing protein</fullName>
    </recommendedName>
</protein>
<feature type="transmembrane region" description="Helical" evidence="7">
    <location>
        <begin position="84"/>
        <end position="105"/>
    </location>
</feature>
<comment type="subcellular location">
    <subcellularLocation>
        <location evidence="1">Membrane</location>
        <topology evidence="1">Multi-pass membrane protein</topology>
    </subcellularLocation>
</comment>
<dbReference type="AlphaFoldDB" id="H5TB32"/>
<feature type="domain" description="Peptidase S54 rhomboid" evidence="8">
    <location>
        <begin position="46"/>
        <end position="178"/>
    </location>
</feature>
<evidence type="ECO:0000256" key="2">
    <source>
        <dbReference type="ARBA" id="ARBA00009045"/>
    </source>
</evidence>
<evidence type="ECO:0000256" key="5">
    <source>
        <dbReference type="ARBA" id="ARBA00022989"/>
    </source>
</evidence>
<keyword evidence="6 7" id="KW-0472">Membrane</keyword>
<evidence type="ECO:0000256" key="1">
    <source>
        <dbReference type="ARBA" id="ARBA00004141"/>
    </source>
</evidence>
<dbReference type="Pfam" id="PF01694">
    <property type="entry name" value="Rhomboid"/>
    <property type="match status" value="1"/>
</dbReference>
<proteinExistence type="inferred from homology"/>
<gene>
    <name evidence="9" type="ORF">GPUN_1385</name>
</gene>
<sequence>MPSLPKGCPVTLTIMAANILFFAGQFATQDMLTNMGLLYGPLVQDGQYWRMISSGFLHGSILHIAFNMYLLYMLGPQLESALGSVRFSLMYFGALIGGTLAVLSFGFMQPTLGASGAVLGLAGAMFITLWGRGISPTKSPVFGLVVLNLGLPLLIPGISFWGHFGGVVAGGALAYVMVWLPEHSRTRRGGKNITQGGAVVLVLTVACFAVL</sequence>
<dbReference type="GO" id="GO:0004252">
    <property type="term" value="F:serine-type endopeptidase activity"/>
    <property type="evidence" value="ECO:0007669"/>
    <property type="project" value="InterPro"/>
</dbReference>
<dbReference type="RefSeq" id="WP_006004667.1">
    <property type="nucleotide sequence ID" value="NZ_BAET01000013.1"/>
</dbReference>
<dbReference type="Proteomes" id="UP000053586">
    <property type="component" value="Unassembled WGS sequence"/>
</dbReference>
<dbReference type="Gene3D" id="1.20.1540.10">
    <property type="entry name" value="Rhomboid-like"/>
    <property type="match status" value="1"/>
</dbReference>
<feature type="transmembrane region" description="Helical" evidence="7">
    <location>
        <begin position="48"/>
        <end position="72"/>
    </location>
</feature>
<evidence type="ECO:0000256" key="7">
    <source>
        <dbReference type="SAM" id="Phobius"/>
    </source>
</evidence>